<reference evidence="16" key="1">
    <citation type="submission" date="2016-11" db="UniProtKB">
        <authorList>
            <consortium name="WormBaseParasite"/>
        </authorList>
    </citation>
    <scope>IDENTIFICATION</scope>
</reference>
<evidence type="ECO:0000256" key="10">
    <source>
        <dbReference type="ARBA" id="ARBA00023049"/>
    </source>
</evidence>
<keyword evidence="13" id="KW-0879">Wnt signaling pathway</keyword>
<evidence type="ECO:0000256" key="1">
    <source>
        <dbReference type="ARBA" id="ARBA00001941"/>
    </source>
</evidence>
<evidence type="ECO:0000256" key="3">
    <source>
        <dbReference type="ARBA" id="ARBA00008261"/>
    </source>
</evidence>
<keyword evidence="4 13" id="KW-0645">Protease</keyword>
<evidence type="ECO:0000256" key="5">
    <source>
        <dbReference type="ARBA" id="ARBA00022692"/>
    </source>
</evidence>
<name>A0A1I7WL95_HETBA</name>
<evidence type="ECO:0000256" key="11">
    <source>
        <dbReference type="ARBA" id="ARBA00023136"/>
    </source>
</evidence>
<dbReference type="GO" id="GO:0004222">
    <property type="term" value="F:metalloendopeptidase activity"/>
    <property type="evidence" value="ECO:0007669"/>
    <property type="project" value="UniProtKB-UniRule"/>
</dbReference>
<dbReference type="CDD" id="cd14789">
    <property type="entry name" value="Tiki"/>
    <property type="match status" value="1"/>
</dbReference>
<keyword evidence="5" id="KW-0812">Transmembrane</keyword>
<comment type="cofactor">
    <cofactor evidence="13">
        <name>Mn(2+)</name>
        <dbReference type="ChEBI" id="CHEBI:29035"/>
    </cofactor>
    <cofactor evidence="13">
        <name>Co(2+)</name>
        <dbReference type="ChEBI" id="CHEBI:48828"/>
    </cofactor>
    <text evidence="13">Divalent metal cations. Mn(2+) or Co(2+).</text>
</comment>
<keyword evidence="13" id="KW-1003">Cell membrane</keyword>
<evidence type="ECO:0000256" key="2">
    <source>
        <dbReference type="ARBA" id="ARBA00004479"/>
    </source>
</evidence>
<dbReference type="Proteomes" id="UP000095283">
    <property type="component" value="Unplaced"/>
</dbReference>
<evidence type="ECO:0000256" key="6">
    <source>
        <dbReference type="ARBA" id="ARBA00022723"/>
    </source>
</evidence>
<dbReference type="EC" id="3.4.-.-" evidence="13"/>
<evidence type="ECO:0000256" key="14">
    <source>
        <dbReference type="SAM" id="SignalP"/>
    </source>
</evidence>
<dbReference type="GO" id="GO:0046872">
    <property type="term" value="F:metal ion binding"/>
    <property type="evidence" value="ECO:0007669"/>
    <property type="project" value="UniProtKB-UniRule"/>
</dbReference>
<keyword evidence="7 13" id="KW-0732">Signal</keyword>
<dbReference type="GO" id="GO:0005886">
    <property type="term" value="C:plasma membrane"/>
    <property type="evidence" value="ECO:0007669"/>
    <property type="project" value="UniProtKB-SubCell"/>
</dbReference>
<sequence>MLYLKTILLLTLVPNSFSECHTSNDRNIFLWSVNNPVTLSQGYLFGTIHVPYTDVWDRVSDRVREAFSFSDTVLFEVDLHNENTLRKLIKCKNLRKKQTVRSYLSSELYERISNFMVQFRNNLLLWAQKEESYGVDAYKRAQEIYDSVAGHWDRKRPEWLLFALYQLCENLIDRSTSPMLDVFLAQKALEEDKKIHAIETAHEQCNPIVSLSQDDIDEQLREDIIIKRNARMAQRLDRLMGEYPRQTVFSAIGTGHFFGNGSIVEHLRNMGYMIERVRDDDVMYV</sequence>
<feature type="signal peptide" evidence="14">
    <location>
        <begin position="1"/>
        <end position="18"/>
    </location>
</feature>
<evidence type="ECO:0000313" key="15">
    <source>
        <dbReference type="Proteomes" id="UP000095283"/>
    </source>
</evidence>
<keyword evidence="8 13" id="KW-0378">Hydrolase</keyword>
<dbReference type="GO" id="GO:0030178">
    <property type="term" value="P:negative regulation of Wnt signaling pathway"/>
    <property type="evidence" value="ECO:0007669"/>
    <property type="project" value="UniProtKB-UniRule"/>
</dbReference>
<comment type="function">
    <text evidence="13">Metalloprotease that acts as a negative regulator of the Wnt signaling pathway.</text>
</comment>
<comment type="similarity">
    <text evidence="3 13">Belongs to the TIKI family.</text>
</comment>
<dbReference type="InterPro" id="IPR002816">
    <property type="entry name" value="TraB/PrgY/GumN_fam"/>
</dbReference>
<dbReference type="GO" id="GO:0006508">
    <property type="term" value="P:proteolysis"/>
    <property type="evidence" value="ECO:0007669"/>
    <property type="project" value="UniProtKB-KW"/>
</dbReference>
<proteinExistence type="inferred from homology"/>
<evidence type="ECO:0000256" key="13">
    <source>
        <dbReference type="RuleBase" id="RU369069"/>
    </source>
</evidence>
<comment type="subcellular location">
    <subcellularLocation>
        <location evidence="13">Cell membrane</location>
        <topology evidence="13">Single-pass type I membrane protein</topology>
    </subcellularLocation>
    <subcellularLocation>
        <location evidence="2">Membrane</location>
        <topology evidence="2">Single-pass type I membrane protein</topology>
    </subcellularLocation>
</comment>
<evidence type="ECO:0000256" key="9">
    <source>
        <dbReference type="ARBA" id="ARBA00022989"/>
    </source>
</evidence>
<evidence type="ECO:0000256" key="8">
    <source>
        <dbReference type="ARBA" id="ARBA00022801"/>
    </source>
</evidence>
<dbReference type="PANTHER" id="PTHR31120:SF6">
    <property type="entry name" value="METALLOPROTEASE TIKI HOMOLOG"/>
    <property type="match status" value="1"/>
</dbReference>
<dbReference type="PANTHER" id="PTHR31120">
    <property type="entry name" value="METALLOPROTEASE TIKI"/>
    <property type="match status" value="1"/>
</dbReference>
<evidence type="ECO:0000313" key="16">
    <source>
        <dbReference type="WBParaSite" id="Hba_05909"/>
    </source>
</evidence>
<keyword evidence="15" id="KW-1185">Reference proteome</keyword>
<keyword evidence="11" id="KW-0472">Membrane</keyword>
<protein>
    <recommendedName>
        <fullName evidence="13">Metalloprotease TIKI homolog</fullName>
        <ecNumber evidence="13">3.4.-.-</ecNumber>
    </recommendedName>
</protein>
<keyword evidence="10 13" id="KW-0482">Metalloprotease</keyword>
<feature type="chain" id="PRO_5009310690" description="Metalloprotease TIKI homolog" evidence="14">
    <location>
        <begin position="19"/>
        <end position="285"/>
    </location>
</feature>
<accession>A0A1I7WL95</accession>
<dbReference type="AlphaFoldDB" id="A0A1I7WL95"/>
<keyword evidence="6 13" id="KW-0479">Metal-binding</keyword>
<dbReference type="GO" id="GO:0016055">
    <property type="term" value="P:Wnt signaling pathway"/>
    <property type="evidence" value="ECO:0007669"/>
    <property type="project" value="UniProtKB-KW"/>
</dbReference>
<dbReference type="WBParaSite" id="Hba_05909">
    <property type="protein sequence ID" value="Hba_05909"/>
    <property type="gene ID" value="Hba_05909"/>
</dbReference>
<evidence type="ECO:0000256" key="4">
    <source>
        <dbReference type="ARBA" id="ARBA00022670"/>
    </source>
</evidence>
<keyword evidence="12" id="KW-0325">Glycoprotein</keyword>
<evidence type="ECO:0000256" key="7">
    <source>
        <dbReference type="ARBA" id="ARBA00022729"/>
    </source>
</evidence>
<organism evidence="15 16">
    <name type="scientific">Heterorhabditis bacteriophora</name>
    <name type="common">Entomopathogenic nematode worm</name>
    <dbReference type="NCBI Taxonomy" id="37862"/>
    <lineage>
        <taxon>Eukaryota</taxon>
        <taxon>Metazoa</taxon>
        <taxon>Ecdysozoa</taxon>
        <taxon>Nematoda</taxon>
        <taxon>Chromadorea</taxon>
        <taxon>Rhabditida</taxon>
        <taxon>Rhabditina</taxon>
        <taxon>Rhabditomorpha</taxon>
        <taxon>Strongyloidea</taxon>
        <taxon>Heterorhabditidae</taxon>
        <taxon>Heterorhabditis</taxon>
    </lineage>
</organism>
<dbReference type="InterPro" id="IPR040230">
    <property type="entry name" value="TIKI1/2-like"/>
</dbReference>
<dbReference type="Pfam" id="PF01963">
    <property type="entry name" value="TraB_PrgY_gumN"/>
    <property type="match status" value="1"/>
</dbReference>
<keyword evidence="9" id="KW-1133">Transmembrane helix</keyword>
<comment type="cofactor">
    <cofactor evidence="1">
        <name>Co(2+)</name>
        <dbReference type="ChEBI" id="CHEBI:48828"/>
    </cofactor>
</comment>
<evidence type="ECO:0000256" key="12">
    <source>
        <dbReference type="ARBA" id="ARBA00023180"/>
    </source>
</evidence>